<reference evidence="5" key="4">
    <citation type="journal article" date="2015" name="PLoS ONE">
        <title>Comprehensive Evaluation of Toxoplasma gondii VEG and Neospora caninum LIV Genomes with Tachyzoite Stage Transcriptome and Proteome Defines Novel Transcript Features.</title>
        <authorList>
            <person name="Ramaprasad A."/>
            <person name="Mourier T."/>
            <person name="Naeem R."/>
            <person name="Malas T.B."/>
            <person name="Moussa E."/>
            <person name="Panigrahi A."/>
            <person name="Vermont S.J."/>
            <person name="Otto T.D."/>
            <person name="Wastling J."/>
            <person name="Pain A."/>
        </authorList>
    </citation>
    <scope>NUCLEOTIDE SEQUENCE</scope>
    <source>
        <strain evidence="5">Liverpool</strain>
    </source>
</reference>
<dbReference type="InterPro" id="IPR040044">
    <property type="entry name" value="SRR1L"/>
</dbReference>
<dbReference type="PANTHER" id="PTHR28626">
    <property type="entry name" value="SRR1-LIKE PROTEIN"/>
    <property type="match status" value="1"/>
</dbReference>
<feature type="region of interest" description="Disordered" evidence="2">
    <location>
        <begin position="457"/>
        <end position="527"/>
    </location>
</feature>
<reference evidence="4" key="2">
    <citation type="submission" date="2011-03" db="EMBL/GenBank/DDBJ databases">
        <title>Comparative genomics and transcriptomics of Neospora caninum and Toxoplasma gondii.</title>
        <authorList>
            <person name="Reid A.J."/>
            <person name="Sohal A."/>
            <person name="Harris D."/>
            <person name="Quail M."/>
            <person name="Sanders M."/>
            <person name="Berriman M."/>
            <person name="Wastling J.M."/>
            <person name="Pain A."/>
        </authorList>
    </citation>
    <scope>NUCLEOTIDE SEQUENCE</scope>
    <source>
        <strain evidence="4">Liverpool</strain>
    </source>
</reference>
<dbReference type="eggNOG" id="ENOG502QZ4P">
    <property type="taxonomic scope" value="Eukaryota"/>
</dbReference>
<dbReference type="OMA" id="AYPRAFN"/>
<dbReference type="VEuPathDB" id="ToxoDB:NCLIV_064920"/>
<evidence type="ECO:0000313" key="5">
    <source>
        <dbReference type="EMBL" id="CEL70814.1"/>
    </source>
</evidence>
<feature type="domain" description="SRR1-like" evidence="3">
    <location>
        <begin position="240"/>
        <end position="302"/>
    </location>
</feature>
<keyword evidence="6" id="KW-1185">Reference proteome</keyword>
<protein>
    <submittedName>
        <fullName evidence="5">SRR1 protein</fullName>
    </submittedName>
</protein>
<dbReference type="Proteomes" id="UP000007494">
    <property type="component" value="Chromosome XII"/>
</dbReference>
<dbReference type="Pfam" id="PF07985">
    <property type="entry name" value="SRR1"/>
    <property type="match status" value="1"/>
</dbReference>
<evidence type="ECO:0000259" key="3">
    <source>
        <dbReference type="Pfam" id="PF07985"/>
    </source>
</evidence>
<accession>F0VQR9</accession>
<feature type="region of interest" description="Disordered" evidence="2">
    <location>
        <begin position="1"/>
        <end position="30"/>
    </location>
</feature>
<reference evidence="6" key="3">
    <citation type="journal article" date="2012" name="PLoS Pathog.">
        <title>Comparative genomics of the apicomplexan parasites Toxoplasma gondii and Neospora caninum: Coccidia differing in host range and transmission strategy.</title>
        <authorList>
            <person name="Reid A.J."/>
            <person name="Vermont S.J."/>
            <person name="Cotton J.A."/>
            <person name="Harris D."/>
            <person name="Hill-Cawthorne G.A."/>
            <person name="Konen-Waisman S."/>
            <person name="Latham S.M."/>
            <person name="Mourier T."/>
            <person name="Norton R."/>
            <person name="Quail M.A."/>
            <person name="Sanders M."/>
            <person name="Shanmugam D."/>
            <person name="Sohal A."/>
            <person name="Wasmuth J.D."/>
            <person name="Brunk B."/>
            <person name="Grigg M.E."/>
            <person name="Howard J.C."/>
            <person name="Parkinson J."/>
            <person name="Roos D.S."/>
            <person name="Trees A.J."/>
            <person name="Berriman M."/>
            <person name="Pain A."/>
            <person name="Wastling J.M."/>
        </authorList>
    </citation>
    <scope>NUCLEOTIDE SEQUENCE [LARGE SCALE GENOMIC DNA]</scope>
    <source>
        <strain evidence="6">Liverpool</strain>
    </source>
</reference>
<dbReference type="RefSeq" id="XP_003886092.1">
    <property type="nucleotide sequence ID" value="XM_003886043.1"/>
</dbReference>
<name>F0VQR9_NEOCL</name>
<feature type="compositionally biased region" description="Low complexity" evidence="2">
    <location>
        <begin position="590"/>
        <end position="602"/>
    </location>
</feature>
<dbReference type="OrthoDB" id="349467at2759"/>
<dbReference type="EMBL" id="FR823393">
    <property type="protein sequence ID" value="CBZ56066.1"/>
    <property type="molecule type" value="Genomic_DNA"/>
</dbReference>
<dbReference type="InterPro" id="IPR012942">
    <property type="entry name" value="SRR1-like"/>
</dbReference>
<evidence type="ECO:0000313" key="6">
    <source>
        <dbReference type="Proteomes" id="UP000007494"/>
    </source>
</evidence>
<feature type="region of interest" description="Disordered" evidence="2">
    <location>
        <begin position="184"/>
        <end position="207"/>
    </location>
</feature>
<dbReference type="GeneID" id="13445289"/>
<feature type="region of interest" description="Disordered" evidence="2">
    <location>
        <begin position="575"/>
        <end position="602"/>
    </location>
</feature>
<feature type="compositionally biased region" description="Basic and acidic residues" evidence="2">
    <location>
        <begin position="468"/>
        <end position="498"/>
    </location>
</feature>
<feature type="region of interest" description="Disordered" evidence="2">
    <location>
        <begin position="50"/>
        <end position="91"/>
    </location>
</feature>
<gene>
    <name evidence="5" type="ORF">BN1204_064920</name>
    <name evidence="4" type="ORF">NCLIV_064920</name>
</gene>
<organism evidence="4 6">
    <name type="scientific">Neospora caninum (strain Liverpool)</name>
    <dbReference type="NCBI Taxonomy" id="572307"/>
    <lineage>
        <taxon>Eukaryota</taxon>
        <taxon>Sar</taxon>
        <taxon>Alveolata</taxon>
        <taxon>Apicomplexa</taxon>
        <taxon>Conoidasida</taxon>
        <taxon>Coccidia</taxon>
        <taxon>Eucoccidiorida</taxon>
        <taxon>Eimeriorina</taxon>
        <taxon>Sarcocystidae</taxon>
        <taxon>Neospora</taxon>
    </lineage>
</organism>
<evidence type="ECO:0000256" key="2">
    <source>
        <dbReference type="SAM" id="MobiDB-lite"/>
    </source>
</evidence>
<dbReference type="EMBL" id="LN714487">
    <property type="protein sequence ID" value="CEL70814.1"/>
    <property type="molecule type" value="Genomic_DNA"/>
</dbReference>
<comment type="similarity">
    <text evidence="1">Belongs to the SRR1 family.</text>
</comment>
<dbReference type="GO" id="GO:0005634">
    <property type="term" value="C:nucleus"/>
    <property type="evidence" value="ECO:0007669"/>
    <property type="project" value="TreeGrafter"/>
</dbReference>
<dbReference type="GO" id="GO:0005737">
    <property type="term" value="C:cytoplasm"/>
    <property type="evidence" value="ECO:0007669"/>
    <property type="project" value="TreeGrafter"/>
</dbReference>
<feature type="compositionally biased region" description="Basic and acidic residues" evidence="2">
    <location>
        <begin position="514"/>
        <end position="527"/>
    </location>
</feature>
<feature type="compositionally biased region" description="Basic and acidic residues" evidence="2">
    <location>
        <begin position="675"/>
        <end position="685"/>
    </location>
</feature>
<feature type="region of interest" description="Disordered" evidence="2">
    <location>
        <begin position="675"/>
        <end position="708"/>
    </location>
</feature>
<evidence type="ECO:0000313" key="4">
    <source>
        <dbReference type="EMBL" id="CBZ56066.1"/>
    </source>
</evidence>
<sequence length="708" mass="75036">MEDPERWTYVRGRRGRASRHPDDESVSLPGGTIAARSACEDGAAGLPAAFSPAKGGQCGEAVPGTAGGERRARDRRRRPGRRSEMHPEEVEAAVQEKILECAREVEASEFWSRCRDALGRATRYLRGGTSENETCAPPRPCGGRFSLASSLSVSASSLSSSAASELSVTSASLPAVSCPGVFPPLSSPSSPPSQGVSETHGASGSACIGTREHKTSVVGEESFEEKDKIDSVASRLRGACTLICLGLGSPTECSDTASCRYQLALALLIQKALGVSPSRSFVADPAMNATDFALLKNIGFSPQPVTPGLVLPRGLTTLAFPCPCRAATAAARSASPAFASATSPSSVAPLRSPPTCRSACVPSDSSPVSPAPSLSSAARPSVGDPSSPLALSSPGALNDDFFVFLLPHCDADLYGSVLSEFFCLSPFCASCRGPGCLACRRCMQRCLGASREESVIAQNDTAATGETLPRDAQRENTEARDKQHATGHKPVRDLREDGQWGQRDGEESELAGNPREDGAAAEDEGRRKVQRLGQANLRSRAQSFLLLGNAFSSYAMRRLRFEPFAFSPVAPLEKDGPCEEAGTQAKEGVSPASSSSSSTSSSALSWPSAGSALLSPLRPAHVVFYLRDRLRESPLDGAAFPTYPRAFNDLAVMHADLEKFPSSCSAFWETVERDRSRAALESEKPKQRKAKRRPKCETPQDGLPHLRC</sequence>
<dbReference type="AlphaFoldDB" id="F0VQR9"/>
<evidence type="ECO:0000256" key="1">
    <source>
        <dbReference type="ARBA" id="ARBA00009856"/>
    </source>
</evidence>
<proteinExistence type="inferred from homology"/>
<reference evidence="4" key="1">
    <citation type="submission" date="2011-02" db="EMBL/GenBank/DDBJ databases">
        <authorList>
            <person name="Aslett M."/>
        </authorList>
    </citation>
    <scope>NUCLEOTIDE SEQUENCE</scope>
    <source>
        <strain evidence="4">Liverpool</strain>
    </source>
</reference>
<dbReference type="InParanoid" id="F0VQR9"/>
<dbReference type="PANTHER" id="PTHR28626:SF3">
    <property type="entry name" value="SRR1-LIKE PROTEIN"/>
    <property type="match status" value="1"/>
</dbReference>